<dbReference type="SMART" id="SM00849">
    <property type="entry name" value="Lactamase_B"/>
    <property type="match status" value="1"/>
</dbReference>
<gene>
    <name evidence="2" type="ORF">GH808_07030</name>
</gene>
<dbReference type="EMBL" id="WJBC01000008">
    <property type="protein sequence ID" value="MBC3804187.1"/>
    <property type="molecule type" value="Genomic_DNA"/>
</dbReference>
<proteinExistence type="predicted"/>
<comment type="caution">
    <text evidence="2">The sequence shown here is derived from an EMBL/GenBank/DDBJ whole genome shotgun (WGS) entry which is preliminary data.</text>
</comment>
<feature type="domain" description="Metallo-beta-lactamase" evidence="1">
    <location>
        <begin position="11"/>
        <end position="200"/>
    </location>
</feature>
<evidence type="ECO:0000313" key="2">
    <source>
        <dbReference type="EMBL" id="MBC3804187.1"/>
    </source>
</evidence>
<evidence type="ECO:0000313" key="3">
    <source>
        <dbReference type="Proteomes" id="UP000603234"/>
    </source>
</evidence>
<keyword evidence="3" id="KW-1185">Reference proteome</keyword>
<evidence type="ECO:0000259" key="1">
    <source>
        <dbReference type="SMART" id="SM00849"/>
    </source>
</evidence>
<accession>A0ABR6WU91</accession>
<dbReference type="Gene3D" id="3.60.15.10">
    <property type="entry name" value="Ribonuclease Z/Hydroxyacylglutathione hydrolase-like"/>
    <property type="match status" value="1"/>
</dbReference>
<dbReference type="Pfam" id="PF12706">
    <property type="entry name" value="Lactamase_B_2"/>
    <property type="match status" value="1"/>
</dbReference>
<dbReference type="PANTHER" id="PTHR47619:SF1">
    <property type="entry name" value="EXODEOXYRIBONUCLEASE WALJ"/>
    <property type="match status" value="1"/>
</dbReference>
<dbReference type="InterPro" id="IPR036866">
    <property type="entry name" value="RibonucZ/Hydroxyglut_hydro"/>
</dbReference>
<dbReference type="RefSeq" id="WP_186842073.1">
    <property type="nucleotide sequence ID" value="NZ_WJBC01000008.1"/>
</dbReference>
<organism evidence="2 3">
    <name type="scientific">Acetobacterium fimetarium</name>
    <dbReference type="NCBI Taxonomy" id="52691"/>
    <lineage>
        <taxon>Bacteria</taxon>
        <taxon>Bacillati</taxon>
        <taxon>Bacillota</taxon>
        <taxon>Clostridia</taxon>
        <taxon>Eubacteriales</taxon>
        <taxon>Eubacteriaceae</taxon>
        <taxon>Acetobacterium</taxon>
    </lineage>
</organism>
<dbReference type="SUPFAM" id="SSF56281">
    <property type="entry name" value="Metallo-hydrolase/oxidoreductase"/>
    <property type="match status" value="1"/>
</dbReference>
<name>A0ABR6WU91_9FIRM</name>
<protein>
    <submittedName>
        <fullName evidence="2">MBL fold metallo-hydrolase</fullName>
    </submittedName>
</protein>
<dbReference type="Proteomes" id="UP000603234">
    <property type="component" value="Unassembled WGS sequence"/>
</dbReference>
<dbReference type="PANTHER" id="PTHR47619">
    <property type="entry name" value="METALLO-HYDROLASE YYCJ-RELATED"/>
    <property type="match status" value="1"/>
</dbReference>
<reference evidence="2 3" key="1">
    <citation type="journal article" date="2020" name="mSystems">
        <title>Defining Genomic and Predicted Metabolic Features of the Acetobacterium Genus.</title>
        <authorList>
            <person name="Ross D.E."/>
            <person name="Marshall C.W."/>
            <person name="Gulliver D."/>
            <person name="May H.D."/>
            <person name="Norman R.S."/>
        </authorList>
    </citation>
    <scope>NUCLEOTIDE SEQUENCE [LARGE SCALE GENOMIC DNA]</scope>
    <source>
        <strain evidence="2 3">DSM 8238</strain>
    </source>
</reference>
<sequence>MKFCSLYSGSSGNSLFVSNNGTKLLVDAGLSGIRIQRALNDIGENPDEICGILVTHEHNDHIHGLGVLSRRFDLPIYANEKTWAAMVDDLGKIAPKNIRTFEFEKTFAIEDLEIEAFKTSHDAADSAGFLINNGKKSLGIATDSGIITPEMIKTLGGCDLAVVESNHDVSMLEAGSYPFYLKQRIKSDFGHLSNEIAGGLALSLVEKGARHLVLAHLSGENNYPLLAYETTARILTGAGVVIKEDVDLLVAKRECVSEIIEL</sequence>
<dbReference type="InterPro" id="IPR052533">
    <property type="entry name" value="WalJ/YycJ-like"/>
</dbReference>
<dbReference type="InterPro" id="IPR001279">
    <property type="entry name" value="Metallo-B-lactamas"/>
</dbReference>